<evidence type="ECO:0000256" key="1">
    <source>
        <dbReference type="SAM" id="MobiDB-lite"/>
    </source>
</evidence>
<reference evidence="2 3" key="1">
    <citation type="journal article" date="2021" name="Cell">
        <title>Tracing the genetic footprints of vertebrate landing in non-teleost ray-finned fishes.</title>
        <authorList>
            <person name="Bi X."/>
            <person name="Wang K."/>
            <person name="Yang L."/>
            <person name="Pan H."/>
            <person name="Jiang H."/>
            <person name="Wei Q."/>
            <person name="Fang M."/>
            <person name="Yu H."/>
            <person name="Zhu C."/>
            <person name="Cai Y."/>
            <person name="He Y."/>
            <person name="Gan X."/>
            <person name="Zeng H."/>
            <person name="Yu D."/>
            <person name="Zhu Y."/>
            <person name="Jiang H."/>
            <person name="Qiu Q."/>
            <person name="Yang H."/>
            <person name="Zhang Y.E."/>
            <person name="Wang W."/>
            <person name="Zhu M."/>
            <person name="He S."/>
            <person name="Zhang G."/>
        </authorList>
    </citation>
    <scope>NUCLEOTIDE SEQUENCE [LARGE SCALE GENOMIC DNA]</scope>
    <source>
        <strain evidence="2">Bchr_013</strain>
    </source>
</reference>
<dbReference type="PANTHER" id="PTHR48465:SF1">
    <property type="entry name" value="PROTEIN SSUH2 HOMOLOG"/>
    <property type="match status" value="1"/>
</dbReference>
<feature type="non-terminal residue" evidence="2">
    <location>
        <position position="451"/>
    </location>
</feature>
<comment type="caution">
    <text evidence="2">The sequence shown here is derived from an EMBL/GenBank/DDBJ whole genome shotgun (WGS) entry which is preliminary data.</text>
</comment>
<sequence length="451" mass="49443">MHPTGFPAAMPGTFPGYEGANQIGGVVPPAGFPQYTAAVAAPVPILGSFPGYEGMGPTGSGGFLPPPNTGYPSGPSPANIEWKIPSLSQDEAKKALHDYVSSKCCYGKDPVEQSEITNLVAHNTYRYRLETFTESREPEWAEEPYKGQQVDANIQPPPAPWNVPVDVKKFFKAEKQSIKIPYTSSLKPCQKCSGLGKGPCKKCDGRTKESCSLCNGSGKSDTDEQCMKCSGLGAMNCSSCSATGFKECEACVGKGQVLSFIRLNVEWKNNVSDFVGSQDSGIDTDKLKAVTGKELFSDQQVMVYPVVNFPDPAIAQASEKLVREHQSQYGQTSRIIQQLWQTARYLASLGYLGPRRTGREAVTPPGRKRAGLPGFHQDHGVGKLSPVGVRGRHQGVPGWFLSQRQKHFRHTRKCCQIRNHERPEGFRVQGQHSCYTRMCCRKTITEHLEHI</sequence>
<dbReference type="AlphaFoldDB" id="A0A8X7XM82"/>
<feature type="region of interest" description="Disordered" evidence="1">
    <location>
        <begin position="357"/>
        <end position="377"/>
    </location>
</feature>
<dbReference type="InterPro" id="IPR052789">
    <property type="entry name" value="SSUH2_homolog"/>
</dbReference>
<evidence type="ECO:0000313" key="2">
    <source>
        <dbReference type="EMBL" id="KAG2470903.1"/>
    </source>
</evidence>
<dbReference type="EMBL" id="JAATIS010000094">
    <property type="protein sequence ID" value="KAG2470903.1"/>
    <property type="molecule type" value="Genomic_DNA"/>
</dbReference>
<organism evidence="2 3">
    <name type="scientific">Polypterus senegalus</name>
    <name type="common">Senegal bichir</name>
    <dbReference type="NCBI Taxonomy" id="55291"/>
    <lineage>
        <taxon>Eukaryota</taxon>
        <taxon>Metazoa</taxon>
        <taxon>Chordata</taxon>
        <taxon>Craniata</taxon>
        <taxon>Vertebrata</taxon>
        <taxon>Euteleostomi</taxon>
        <taxon>Actinopterygii</taxon>
        <taxon>Polypteriformes</taxon>
        <taxon>Polypteridae</taxon>
        <taxon>Polypterus</taxon>
    </lineage>
</organism>
<dbReference type="PANTHER" id="PTHR48465">
    <property type="entry name" value="PROTEIN SSUH2 HOMOLOG"/>
    <property type="match status" value="1"/>
</dbReference>
<evidence type="ECO:0000313" key="3">
    <source>
        <dbReference type="Proteomes" id="UP000886611"/>
    </source>
</evidence>
<protein>
    <submittedName>
        <fullName evidence="2">SSUH2 protein</fullName>
    </submittedName>
</protein>
<proteinExistence type="predicted"/>
<accession>A0A8X7XM82</accession>
<feature type="non-terminal residue" evidence="2">
    <location>
        <position position="1"/>
    </location>
</feature>
<gene>
    <name evidence="2" type="primary">Ssuh2_1</name>
    <name evidence="2" type="ORF">GTO96_0005337</name>
</gene>
<dbReference type="Proteomes" id="UP000886611">
    <property type="component" value="Unassembled WGS sequence"/>
</dbReference>
<keyword evidence="3" id="KW-1185">Reference proteome</keyword>
<name>A0A8X7XM82_POLSE</name>